<gene>
    <name evidence="1" type="ORF">ACFOZ4_11810</name>
</gene>
<accession>A0ABV8LLY9</accession>
<proteinExistence type="predicted"/>
<dbReference type="RefSeq" id="WP_253754684.1">
    <property type="nucleotide sequence ID" value="NZ_JAMZDZ010000001.1"/>
</dbReference>
<evidence type="ECO:0000313" key="1">
    <source>
        <dbReference type="EMBL" id="MFC4131289.1"/>
    </source>
</evidence>
<dbReference type="Proteomes" id="UP001595816">
    <property type="component" value="Unassembled WGS sequence"/>
</dbReference>
<dbReference type="EMBL" id="JBHSAY010000006">
    <property type="protein sequence ID" value="MFC4131289.1"/>
    <property type="molecule type" value="Genomic_DNA"/>
</dbReference>
<evidence type="ECO:0000313" key="2">
    <source>
        <dbReference type="Proteomes" id="UP001595816"/>
    </source>
</evidence>
<evidence type="ECO:0008006" key="3">
    <source>
        <dbReference type="Google" id="ProtNLM"/>
    </source>
</evidence>
<sequence>MSLRLQRCFAQTLGVGALFWQAASGTSSAAIWMMIMTLDEYGVEQQADYWRRILAQDPATTFDLAAELAAVGAYRPALHWAAQARTVGHPEAAALCSEIKRRLAGDRPLPSAVPLS</sequence>
<reference evidence="2" key="1">
    <citation type="journal article" date="2019" name="Int. J. Syst. Evol. Microbiol.">
        <title>The Global Catalogue of Microorganisms (GCM) 10K type strain sequencing project: providing services to taxonomists for standard genome sequencing and annotation.</title>
        <authorList>
            <consortium name="The Broad Institute Genomics Platform"/>
            <consortium name="The Broad Institute Genome Sequencing Center for Infectious Disease"/>
            <person name="Wu L."/>
            <person name="Ma J."/>
        </authorList>
    </citation>
    <scope>NUCLEOTIDE SEQUENCE [LARGE SCALE GENOMIC DNA]</scope>
    <source>
        <strain evidence="2">CGMCC 4.7289</strain>
    </source>
</reference>
<organism evidence="1 2">
    <name type="scientific">Hamadaea flava</name>
    <dbReference type="NCBI Taxonomy" id="1742688"/>
    <lineage>
        <taxon>Bacteria</taxon>
        <taxon>Bacillati</taxon>
        <taxon>Actinomycetota</taxon>
        <taxon>Actinomycetes</taxon>
        <taxon>Micromonosporales</taxon>
        <taxon>Micromonosporaceae</taxon>
        <taxon>Hamadaea</taxon>
    </lineage>
</organism>
<comment type="caution">
    <text evidence="1">The sequence shown here is derived from an EMBL/GenBank/DDBJ whole genome shotgun (WGS) entry which is preliminary data.</text>
</comment>
<keyword evidence="2" id="KW-1185">Reference proteome</keyword>
<protein>
    <recommendedName>
        <fullName evidence="3">Sel1 repeat family protein</fullName>
    </recommendedName>
</protein>
<name>A0ABV8LLY9_9ACTN</name>